<dbReference type="InterPro" id="IPR015142">
    <property type="entry name" value="Smac_DIABLO"/>
</dbReference>
<dbReference type="GO" id="GO:0051402">
    <property type="term" value="P:neuron apoptotic process"/>
    <property type="evidence" value="ECO:0007669"/>
    <property type="project" value="TreeGrafter"/>
</dbReference>
<evidence type="ECO:0000313" key="9">
    <source>
        <dbReference type="Proteomes" id="UP000472264"/>
    </source>
</evidence>
<evidence type="ECO:0000256" key="3">
    <source>
        <dbReference type="ARBA" id="ARBA00022946"/>
    </source>
</evidence>
<evidence type="ECO:0000256" key="4">
    <source>
        <dbReference type="ARBA" id="ARBA00023128"/>
    </source>
</evidence>
<dbReference type="Ensembl" id="ENSENLT00000045214.1">
    <property type="protein sequence ID" value="ENSENLP00000044111.1"/>
    <property type="gene ID" value="ENSENLG00000018790.1"/>
</dbReference>
<dbReference type="SUPFAM" id="SSF46984">
    <property type="entry name" value="Smac/diablo"/>
    <property type="match status" value="1"/>
</dbReference>
<keyword evidence="7" id="KW-0175">Coiled coil</keyword>
<dbReference type="FunFam" id="1.20.58.70:FF:000012">
    <property type="entry name" value="diablo homolog, mitochondrial isoform X1"/>
    <property type="match status" value="1"/>
</dbReference>
<evidence type="ECO:0000256" key="6">
    <source>
        <dbReference type="ARBA" id="ARBA00046319"/>
    </source>
</evidence>
<dbReference type="GeneID" id="115052872"/>
<comment type="subcellular location">
    <subcellularLocation>
        <location evidence="1">Mitochondrion</location>
    </subcellularLocation>
</comment>
<feature type="coiled-coil region" evidence="7">
    <location>
        <begin position="214"/>
        <end position="246"/>
    </location>
</feature>
<evidence type="ECO:0000256" key="5">
    <source>
        <dbReference type="ARBA" id="ARBA00033049"/>
    </source>
</evidence>
<dbReference type="Pfam" id="PF09057">
    <property type="entry name" value="Smac_DIABLO"/>
    <property type="match status" value="1"/>
</dbReference>
<name>A0A665WJG0_ECHNA</name>
<keyword evidence="4" id="KW-0496">Mitochondrion</keyword>
<evidence type="ECO:0000256" key="2">
    <source>
        <dbReference type="ARBA" id="ARBA00022703"/>
    </source>
</evidence>
<evidence type="ECO:0000313" key="8">
    <source>
        <dbReference type="Ensembl" id="ENSENLP00000044111.1"/>
    </source>
</evidence>
<dbReference type="GO" id="GO:0008631">
    <property type="term" value="P:intrinsic apoptotic signaling pathway in response to oxidative stress"/>
    <property type="evidence" value="ECO:0007669"/>
    <property type="project" value="TreeGrafter"/>
</dbReference>
<comment type="similarity">
    <text evidence="6">Belongs to the Smac/DIABLO protein family.</text>
</comment>
<reference evidence="8" key="3">
    <citation type="submission" date="2025-09" db="UniProtKB">
        <authorList>
            <consortium name="Ensembl"/>
        </authorList>
    </citation>
    <scope>IDENTIFICATION</scope>
</reference>
<reference evidence="8" key="1">
    <citation type="submission" date="2021-04" db="EMBL/GenBank/DDBJ databases">
        <authorList>
            <consortium name="Wellcome Sanger Institute Data Sharing"/>
        </authorList>
    </citation>
    <scope>NUCLEOTIDE SEQUENCE [LARGE SCALE GENOMIC DNA]</scope>
</reference>
<proteinExistence type="inferred from homology"/>
<evidence type="ECO:0000256" key="7">
    <source>
        <dbReference type="SAM" id="Coils"/>
    </source>
</evidence>
<keyword evidence="2" id="KW-0053">Apoptosis</keyword>
<dbReference type="GO" id="GO:0005739">
    <property type="term" value="C:mitochondrion"/>
    <property type="evidence" value="ECO:0007669"/>
    <property type="project" value="UniProtKB-SubCell"/>
</dbReference>
<dbReference type="GO" id="GO:0043065">
    <property type="term" value="P:positive regulation of apoptotic process"/>
    <property type="evidence" value="ECO:0007669"/>
    <property type="project" value="UniProtKB-ARBA"/>
</dbReference>
<dbReference type="PANTHER" id="PTHR32247">
    <property type="entry name" value="DIABLO HOMOLOG, MITOCHONDRIAL"/>
    <property type="match status" value="1"/>
</dbReference>
<evidence type="ECO:0000256" key="1">
    <source>
        <dbReference type="ARBA" id="ARBA00004173"/>
    </source>
</evidence>
<accession>A0A665WJG0</accession>
<dbReference type="InParanoid" id="A0A665WJG0"/>
<dbReference type="Proteomes" id="UP000472264">
    <property type="component" value="Chromosome 13"/>
</dbReference>
<dbReference type="RefSeq" id="XP_029373153.1">
    <property type="nucleotide sequence ID" value="XM_029517293.1"/>
</dbReference>
<dbReference type="AlphaFoldDB" id="A0A665WJG0"/>
<keyword evidence="3" id="KW-0809">Transit peptide</keyword>
<dbReference type="OrthoDB" id="6153032at2759"/>
<dbReference type="OMA" id="PGNQKFG"/>
<dbReference type="PANTHER" id="PTHR32247:SF4">
    <property type="entry name" value="DIRECT IAP-BINDING PROTEIN WITH LOW PI"/>
    <property type="match status" value="1"/>
</dbReference>
<reference evidence="8" key="2">
    <citation type="submission" date="2025-08" db="UniProtKB">
        <authorList>
            <consortium name="Ensembl"/>
        </authorList>
    </citation>
    <scope>IDENTIFICATION</scope>
</reference>
<dbReference type="Gene3D" id="1.20.58.70">
    <property type="match status" value="1"/>
</dbReference>
<organism evidence="8 9">
    <name type="scientific">Echeneis naucrates</name>
    <name type="common">Live sharksucker</name>
    <dbReference type="NCBI Taxonomy" id="173247"/>
    <lineage>
        <taxon>Eukaryota</taxon>
        <taxon>Metazoa</taxon>
        <taxon>Chordata</taxon>
        <taxon>Craniata</taxon>
        <taxon>Vertebrata</taxon>
        <taxon>Euteleostomi</taxon>
        <taxon>Actinopterygii</taxon>
        <taxon>Neopterygii</taxon>
        <taxon>Teleostei</taxon>
        <taxon>Neoteleostei</taxon>
        <taxon>Acanthomorphata</taxon>
        <taxon>Carangaria</taxon>
        <taxon>Carangiformes</taxon>
        <taxon>Echeneidae</taxon>
        <taxon>Echeneis</taxon>
    </lineage>
</organism>
<gene>
    <name evidence="8" type="primary">LOC115052872</name>
</gene>
<sequence>MQAVRQCSVCAGHVTRGFLQKQTDISNLRMKKSVFRRGAACVRVLSSSEGDLFIGRKPAVQKSGEWTNTAHTRIAPLGAARGMYTVPVPQQVENLSHDALIRRAASVVTDSSSTFLSQTTLALIDTLTDYSKAVHTRIAVQKRYLASLGKITPAEEALLQQAINGQRTEVSNRLNECKRFESSWINAVNLCKLAAEAAHNSGAEHACITVRTNIQVAKLQVDEAQKLSADAEMKLAETKVEEIQRKAEYAASFDSSEEHEVHEAYLRED</sequence>
<dbReference type="InterPro" id="IPR009062">
    <property type="entry name" value="Smac/DIABLO-like_sf"/>
</dbReference>
<keyword evidence="9" id="KW-1185">Reference proteome</keyword>
<protein>
    <recommendedName>
        <fullName evidence="5">Direct IAP-binding protein with low pI</fullName>
    </recommendedName>
</protein>